<dbReference type="AlphaFoldDB" id="A0A8J5JWM4"/>
<keyword evidence="3" id="KW-1185">Reference proteome</keyword>
<sequence>MVGEQSVVVVMVVNVDEKLRGSCTLADYQLQEVSVVPRNYRAPPLSVTDIFTMSAISQPQDTKRRGLLSLFNRKAKSGLHQPFLTLRHRFRRAWPRGYLGAGDYPSCVCPGLGLLTPTPCPALPCPAPQPSSSPAQPSPASSPAPAQPSPAQPRPAPL</sequence>
<dbReference type="Proteomes" id="UP000747542">
    <property type="component" value="Unassembled WGS sequence"/>
</dbReference>
<evidence type="ECO:0000256" key="1">
    <source>
        <dbReference type="SAM" id="MobiDB-lite"/>
    </source>
</evidence>
<accession>A0A8J5JWM4</accession>
<reference evidence="2" key="1">
    <citation type="journal article" date="2021" name="Sci. Adv.">
        <title>The American lobster genome reveals insights on longevity, neural, and immune adaptations.</title>
        <authorList>
            <person name="Polinski J.M."/>
            <person name="Zimin A.V."/>
            <person name="Clark K.F."/>
            <person name="Kohn A.B."/>
            <person name="Sadowski N."/>
            <person name="Timp W."/>
            <person name="Ptitsyn A."/>
            <person name="Khanna P."/>
            <person name="Romanova D.Y."/>
            <person name="Williams P."/>
            <person name="Greenwood S.J."/>
            <person name="Moroz L.L."/>
            <person name="Walt D.R."/>
            <person name="Bodnar A.G."/>
        </authorList>
    </citation>
    <scope>NUCLEOTIDE SEQUENCE</scope>
    <source>
        <strain evidence="2">GMGI-L3</strain>
    </source>
</reference>
<protein>
    <submittedName>
        <fullName evidence="2">Putative serine/arginine repetitive matrix protein 2-like 1</fullName>
    </submittedName>
</protein>
<name>A0A8J5JWM4_HOMAM</name>
<dbReference type="EMBL" id="JAHLQT010026447">
    <property type="protein sequence ID" value="KAG7163631.1"/>
    <property type="molecule type" value="Genomic_DNA"/>
</dbReference>
<gene>
    <name evidence="2" type="primary">SRRM2-L1</name>
    <name evidence="2" type="ORF">Hamer_G002851</name>
</gene>
<organism evidence="2 3">
    <name type="scientific">Homarus americanus</name>
    <name type="common">American lobster</name>
    <dbReference type="NCBI Taxonomy" id="6706"/>
    <lineage>
        <taxon>Eukaryota</taxon>
        <taxon>Metazoa</taxon>
        <taxon>Ecdysozoa</taxon>
        <taxon>Arthropoda</taxon>
        <taxon>Crustacea</taxon>
        <taxon>Multicrustacea</taxon>
        <taxon>Malacostraca</taxon>
        <taxon>Eumalacostraca</taxon>
        <taxon>Eucarida</taxon>
        <taxon>Decapoda</taxon>
        <taxon>Pleocyemata</taxon>
        <taxon>Astacidea</taxon>
        <taxon>Nephropoidea</taxon>
        <taxon>Nephropidae</taxon>
        <taxon>Homarus</taxon>
    </lineage>
</organism>
<feature type="region of interest" description="Disordered" evidence="1">
    <location>
        <begin position="120"/>
        <end position="158"/>
    </location>
</feature>
<evidence type="ECO:0000313" key="2">
    <source>
        <dbReference type="EMBL" id="KAG7163631.1"/>
    </source>
</evidence>
<proteinExistence type="predicted"/>
<evidence type="ECO:0000313" key="3">
    <source>
        <dbReference type="Proteomes" id="UP000747542"/>
    </source>
</evidence>
<comment type="caution">
    <text evidence="2">The sequence shown here is derived from an EMBL/GenBank/DDBJ whole genome shotgun (WGS) entry which is preliminary data.</text>
</comment>